<evidence type="ECO:0000256" key="4">
    <source>
        <dbReference type="ARBA" id="ARBA00022553"/>
    </source>
</evidence>
<evidence type="ECO:0000256" key="9">
    <source>
        <dbReference type="ARBA" id="ARBA00022840"/>
    </source>
</evidence>
<proteinExistence type="inferred from homology"/>
<evidence type="ECO:0000256" key="13">
    <source>
        <dbReference type="PIRSR" id="PIRSR000606-50"/>
    </source>
</evidence>
<evidence type="ECO:0000256" key="12">
    <source>
        <dbReference type="PIRNR" id="PIRNR000606"/>
    </source>
</evidence>
<dbReference type="PANTHER" id="PTHR24351">
    <property type="entry name" value="RIBOSOMAL PROTEIN S6 KINASE"/>
    <property type="match status" value="1"/>
</dbReference>
<keyword evidence="7 12" id="KW-0547">Nucleotide-binding</keyword>
<dbReference type="FunFam" id="1.10.510.10:FF:000010">
    <property type="entry name" value="Ribosomal protein S6 kinase"/>
    <property type="match status" value="1"/>
</dbReference>
<dbReference type="Gene3D" id="1.10.510.10">
    <property type="entry name" value="Transferase(Phosphotransferase) domain 1"/>
    <property type="match status" value="2"/>
</dbReference>
<dbReference type="InterPro" id="IPR016239">
    <property type="entry name" value="Ribosomal_S6_kinase_II"/>
</dbReference>
<dbReference type="InterPro" id="IPR000719">
    <property type="entry name" value="Prot_kinase_dom"/>
</dbReference>
<feature type="binding site" evidence="14 15">
    <location>
        <position position="87"/>
    </location>
    <ligand>
        <name>ATP</name>
        <dbReference type="ChEBI" id="CHEBI:30616"/>
    </ligand>
</feature>
<dbReference type="PROSITE" id="PS00107">
    <property type="entry name" value="PROTEIN_KINASE_ATP"/>
    <property type="match status" value="2"/>
</dbReference>
<dbReference type="Gene3D" id="3.30.200.20">
    <property type="entry name" value="Phosphorylase Kinase, domain 1"/>
    <property type="match status" value="2"/>
</dbReference>
<dbReference type="Pfam" id="PF00069">
    <property type="entry name" value="Pkinase"/>
    <property type="match status" value="2"/>
</dbReference>
<dbReference type="SUPFAM" id="SSF56112">
    <property type="entry name" value="Protein kinase-like (PK-like)"/>
    <property type="match status" value="2"/>
</dbReference>
<evidence type="ECO:0000256" key="16">
    <source>
        <dbReference type="SAM" id="MobiDB-lite"/>
    </source>
</evidence>
<dbReference type="InterPro" id="IPR011009">
    <property type="entry name" value="Kinase-like_dom_sf"/>
</dbReference>
<evidence type="ECO:0000256" key="8">
    <source>
        <dbReference type="ARBA" id="ARBA00022777"/>
    </source>
</evidence>
<evidence type="ECO:0000259" key="17">
    <source>
        <dbReference type="PROSITE" id="PS50011"/>
    </source>
</evidence>
<dbReference type="InterPro" id="IPR008271">
    <property type="entry name" value="Ser/Thr_kinase_AS"/>
</dbReference>
<dbReference type="AlphaFoldDB" id="A0A0X3Q763"/>
<comment type="similarity">
    <text evidence="2 12">Belongs to the protein kinase superfamily. AGC Ser/Thr protein kinase family. S6 kinase subfamily.</text>
</comment>
<reference evidence="19" key="1">
    <citation type="submission" date="2016-01" db="EMBL/GenBank/DDBJ databases">
        <title>Reference transcriptome for the parasite Schistocephalus solidus: insights into the molecular evolution of parasitism.</title>
        <authorList>
            <person name="Hebert F.O."/>
            <person name="Grambauer S."/>
            <person name="Barber I."/>
            <person name="Landry C.R."/>
            <person name="Aubin-Horth N."/>
        </authorList>
    </citation>
    <scope>NUCLEOTIDE SEQUENCE</scope>
</reference>
<accession>A0A0X3Q763</accession>
<dbReference type="PROSITE" id="PS50011">
    <property type="entry name" value="PROTEIN_KINASE_DOM"/>
    <property type="match status" value="2"/>
</dbReference>
<evidence type="ECO:0000256" key="7">
    <source>
        <dbReference type="ARBA" id="ARBA00022741"/>
    </source>
</evidence>
<evidence type="ECO:0000256" key="5">
    <source>
        <dbReference type="ARBA" id="ARBA00022679"/>
    </source>
</evidence>
<sequence length="742" mass="82816">MPLAPLIEPFPEKKENGLISLGEFADEKQENGANYTELDIGSLAVSENKVGPGDFELISVIGQGSFGKVFLVRKITGVDAQTVYAMKVLKKAVLKLKDKIRSKMERDILVKIKHPFIVNLHYAFQTEGKIYLILEFVRGGDLFTRLSKEVMFTEQDVMFYLAELAIALDHLHSLGIVYRDLKPENILLTEEGHIKLTDFGLSKVSLTEEDKAYSFCGTVEYMAPEVVNRRGHGSAADWWSFGVLMYEMLTGTLPFHAESRKETMVLIMKAKLEMPQMLSPAAQSLLRALFKRTPSNRLGYGLGGFEQLKAQPFFASINWDDLYQLKVTPPFKPVCMLDDLAFNFDKEYTNRTPKDSPVPPPSDSANELFRGFSYVAPLVSDSMPDAVNNAIKMRPPTGGDPRAPRLKRISGVKFKAFTVDYEILEEIGKGAFSVVHKCKHNSTGAIYAVKIIDSTLRDPTEEVQIMLRFKGLPNVVTLRDVYDFEGKIFLVMDYLDGGELFDKILRQNFFSEKEASAVLEVLARTLAALHSQMVVHRDLKPSNILYADQSGSPDSIRICDFGFAKQLRAGNGLLMTPCYTAQFAAPEVLRMQGYHVACDIWSLGVLLYTMLVGQTPFATGPNDPPEVILQRAECDPLNLSGQAWNSVSNSAKELVASMLNVDAKKRPTAAEILEHPWIKNRAYLSTCPRYNLRAPDARTVKGAVAATFRAFKNKPKTHLEPVGASELARRRGRTKPQSSSQV</sequence>
<evidence type="ECO:0000256" key="14">
    <source>
        <dbReference type="PIRSR" id="PIRSR000606-51"/>
    </source>
</evidence>
<organism evidence="19">
    <name type="scientific">Schistocephalus solidus</name>
    <name type="common">Tapeworm</name>
    <dbReference type="NCBI Taxonomy" id="70667"/>
    <lineage>
        <taxon>Eukaryota</taxon>
        <taxon>Metazoa</taxon>
        <taxon>Spiralia</taxon>
        <taxon>Lophotrochozoa</taxon>
        <taxon>Platyhelminthes</taxon>
        <taxon>Cestoda</taxon>
        <taxon>Eucestoda</taxon>
        <taxon>Diphyllobothriidea</taxon>
        <taxon>Diphyllobothriidae</taxon>
        <taxon>Schistocephalus</taxon>
    </lineage>
</organism>
<dbReference type="PROSITE" id="PS00108">
    <property type="entry name" value="PROTEIN_KINASE_ST"/>
    <property type="match status" value="2"/>
</dbReference>
<feature type="domain" description="Protein kinase" evidence="17">
    <location>
        <begin position="421"/>
        <end position="678"/>
    </location>
</feature>
<dbReference type="InterPro" id="IPR017441">
    <property type="entry name" value="Protein_kinase_ATP_BS"/>
</dbReference>
<dbReference type="CDD" id="cd14091">
    <property type="entry name" value="STKc_RSK_C"/>
    <property type="match status" value="1"/>
</dbReference>
<dbReference type="SMART" id="SM00133">
    <property type="entry name" value="S_TK_X"/>
    <property type="match status" value="1"/>
</dbReference>
<feature type="binding site" evidence="14">
    <location>
        <begin position="427"/>
        <end position="435"/>
    </location>
    <ligand>
        <name>ATP</name>
        <dbReference type="ChEBI" id="CHEBI:30616"/>
    </ligand>
</feature>
<dbReference type="EMBL" id="GEEE01005008">
    <property type="protein sequence ID" value="JAP58217.1"/>
    <property type="molecule type" value="Transcribed_RNA"/>
</dbReference>
<dbReference type="GO" id="GO:0005524">
    <property type="term" value="F:ATP binding"/>
    <property type="evidence" value="ECO:0007669"/>
    <property type="project" value="UniProtKB-UniRule"/>
</dbReference>
<keyword evidence="9 12" id="KW-0067">ATP-binding</keyword>
<feature type="binding site" evidence="14 15">
    <location>
        <position position="450"/>
    </location>
    <ligand>
        <name>ATP</name>
        <dbReference type="ChEBI" id="CHEBI:30616"/>
    </ligand>
</feature>
<feature type="domain" description="Protein kinase" evidence="17">
    <location>
        <begin position="55"/>
        <end position="314"/>
    </location>
</feature>
<evidence type="ECO:0000256" key="2">
    <source>
        <dbReference type="ARBA" id="ARBA00009804"/>
    </source>
</evidence>
<dbReference type="GO" id="GO:0106310">
    <property type="term" value="F:protein serine kinase activity"/>
    <property type="evidence" value="ECO:0007669"/>
    <property type="project" value="RHEA"/>
</dbReference>
<comment type="catalytic activity">
    <reaction evidence="10 12">
        <text>L-threonyl-[protein] + ATP = O-phospho-L-threonyl-[protein] + ADP + H(+)</text>
        <dbReference type="Rhea" id="RHEA:46608"/>
        <dbReference type="Rhea" id="RHEA-COMP:11060"/>
        <dbReference type="Rhea" id="RHEA-COMP:11605"/>
        <dbReference type="ChEBI" id="CHEBI:15378"/>
        <dbReference type="ChEBI" id="CHEBI:30013"/>
        <dbReference type="ChEBI" id="CHEBI:30616"/>
        <dbReference type="ChEBI" id="CHEBI:61977"/>
        <dbReference type="ChEBI" id="CHEBI:456216"/>
        <dbReference type="EC" id="2.7.11.1"/>
    </reaction>
</comment>
<evidence type="ECO:0000256" key="10">
    <source>
        <dbReference type="ARBA" id="ARBA00047899"/>
    </source>
</evidence>
<keyword evidence="3 12" id="KW-0723">Serine/threonine-protein kinase</keyword>
<evidence type="ECO:0000256" key="6">
    <source>
        <dbReference type="ARBA" id="ARBA00022737"/>
    </source>
</evidence>
<dbReference type="EC" id="2.7.11.1" evidence="12"/>
<evidence type="ECO:0000256" key="3">
    <source>
        <dbReference type="ARBA" id="ARBA00022527"/>
    </source>
</evidence>
<dbReference type="PROSITE" id="PS51285">
    <property type="entry name" value="AGC_KINASE_CTER"/>
    <property type="match status" value="1"/>
</dbReference>
<keyword evidence="6" id="KW-0677">Repeat</keyword>
<feature type="region of interest" description="Disordered" evidence="16">
    <location>
        <begin position="720"/>
        <end position="742"/>
    </location>
</feature>
<evidence type="ECO:0000256" key="11">
    <source>
        <dbReference type="ARBA" id="ARBA00048679"/>
    </source>
</evidence>
<evidence type="ECO:0000259" key="18">
    <source>
        <dbReference type="PROSITE" id="PS51285"/>
    </source>
</evidence>
<keyword evidence="4" id="KW-0597">Phosphoprotein</keyword>
<comment type="cofactor">
    <cofactor evidence="1 12">
        <name>Mg(2+)</name>
        <dbReference type="ChEBI" id="CHEBI:18420"/>
    </cofactor>
</comment>
<dbReference type="Pfam" id="PF00433">
    <property type="entry name" value="Pkinase_C"/>
    <property type="match status" value="1"/>
</dbReference>
<dbReference type="PIRSF" id="PIRSF000606">
    <property type="entry name" value="Ribsml_S6_kin_2"/>
    <property type="match status" value="1"/>
</dbReference>
<feature type="active site" description="Proton acceptor" evidence="13">
    <location>
        <position position="538"/>
    </location>
</feature>
<dbReference type="GO" id="GO:0035556">
    <property type="term" value="P:intracellular signal transduction"/>
    <property type="evidence" value="ECO:0007669"/>
    <property type="project" value="InterPro"/>
</dbReference>
<feature type="domain" description="AGC-kinase C-terminal" evidence="18">
    <location>
        <begin position="315"/>
        <end position="384"/>
    </location>
</feature>
<dbReference type="InterPro" id="IPR017892">
    <property type="entry name" value="Pkinase_C"/>
</dbReference>
<evidence type="ECO:0000256" key="15">
    <source>
        <dbReference type="PROSITE-ProRule" id="PRU10141"/>
    </source>
</evidence>
<dbReference type="FunFam" id="1.10.510.10:FF:001170">
    <property type="entry name" value="Ribosomal protein S6 kinase alpha-1"/>
    <property type="match status" value="1"/>
</dbReference>
<dbReference type="FunFam" id="3.30.200.20:FF:000013">
    <property type="entry name" value="Ribosomal protein S6 kinase"/>
    <property type="match status" value="1"/>
</dbReference>
<keyword evidence="8 12" id="KW-0418">Kinase</keyword>
<comment type="catalytic activity">
    <reaction evidence="11 12">
        <text>L-seryl-[protein] + ATP = O-phospho-L-seryl-[protein] + ADP + H(+)</text>
        <dbReference type="Rhea" id="RHEA:17989"/>
        <dbReference type="Rhea" id="RHEA-COMP:9863"/>
        <dbReference type="Rhea" id="RHEA-COMP:11604"/>
        <dbReference type="ChEBI" id="CHEBI:15378"/>
        <dbReference type="ChEBI" id="CHEBI:29999"/>
        <dbReference type="ChEBI" id="CHEBI:30616"/>
        <dbReference type="ChEBI" id="CHEBI:83421"/>
        <dbReference type="ChEBI" id="CHEBI:456216"/>
        <dbReference type="EC" id="2.7.11.1"/>
    </reaction>
</comment>
<name>A0A0X3Q763_SCHSO</name>
<feature type="active site" description="Proton acceptor" evidence="13">
    <location>
        <position position="180"/>
    </location>
</feature>
<dbReference type="SMART" id="SM00220">
    <property type="entry name" value="S_TKc"/>
    <property type="match status" value="2"/>
</dbReference>
<protein>
    <recommendedName>
        <fullName evidence="12">Ribosomal protein S6 kinase</fullName>
        <ecNumber evidence="12">2.7.11.1</ecNumber>
    </recommendedName>
</protein>
<gene>
    <name evidence="19" type="primary">KS6A3</name>
    <name evidence="19" type="ORF">TR167461</name>
</gene>
<evidence type="ECO:0000313" key="19">
    <source>
        <dbReference type="EMBL" id="JAP58217.1"/>
    </source>
</evidence>
<dbReference type="InterPro" id="IPR000961">
    <property type="entry name" value="AGC-kinase_C"/>
</dbReference>
<evidence type="ECO:0000256" key="1">
    <source>
        <dbReference type="ARBA" id="ARBA00001946"/>
    </source>
</evidence>
<dbReference type="GO" id="GO:0004674">
    <property type="term" value="F:protein serine/threonine kinase activity"/>
    <property type="evidence" value="ECO:0007669"/>
    <property type="project" value="UniProtKB-KW"/>
</dbReference>
<keyword evidence="5 12" id="KW-0808">Transferase</keyword>
<dbReference type="GO" id="GO:0000287">
    <property type="term" value="F:magnesium ion binding"/>
    <property type="evidence" value="ECO:0007669"/>
    <property type="project" value="InterPro"/>
</dbReference>